<gene>
    <name evidence="2" type="ORF">EDB92DRAFT_1939116</name>
</gene>
<evidence type="ECO:0000313" key="2">
    <source>
        <dbReference type="EMBL" id="KAH9001373.1"/>
    </source>
</evidence>
<accession>A0AAD4LRM4</accession>
<dbReference type="AlphaFoldDB" id="A0AAD4LRM4"/>
<dbReference type="InterPro" id="IPR044034">
    <property type="entry name" value="NAC-like_UBA"/>
</dbReference>
<keyword evidence="3" id="KW-1185">Reference proteome</keyword>
<protein>
    <recommendedName>
        <fullName evidence="1">Nascent polypeptide-associated complex subunit alpha-like UBA domain-containing protein</fullName>
    </recommendedName>
</protein>
<dbReference type="Gene3D" id="1.10.8.10">
    <property type="entry name" value="DNA helicase RuvA subunit, C-terminal domain"/>
    <property type="match status" value="1"/>
</dbReference>
<sequence>MSQQLQRGSNNGHPEPEVIVNYADGYAYSKSKFEEGLRIVLADKPAKPAKTHSNVKKEDVDLIVSELEIPRGHAERALLDNNGDLAKTLQALITP</sequence>
<feature type="domain" description="Nascent polypeptide-associated complex subunit alpha-like UBA" evidence="1">
    <location>
        <begin position="55"/>
        <end position="93"/>
    </location>
</feature>
<dbReference type="EMBL" id="JAKELL010000001">
    <property type="protein sequence ID" value="KAH9001373.1"/>
    <property type="molecule type" value="Genomic_DNA"/>
</dbReference>
<dbReference type="Pfam" id="PF19026">
    <property type="entry name" value="UBA_HYPK"/>
    <property type="match status" value="1"/>
</dbReference>
<dbReference type="Proteomes" id="UP001201163">
    <property type="component" value="Unassembled WGS sequence"/>
</dbReference>
<dbReference type="CDD" id="cd14361">
    <property type="entry name" value="UBA_HYPK"/>
    <property type="match status" value="1"/>
</dbReference>
<name>A0AAD4LRM4_9AGAM</name>
<proteinExistence type="predicted"/>
<organism evidence="2 3">
    <name type="scientific">Lactarius akahatsu</name>
    <dbReference type="NCBI Taxonomy" id="416441"/>
    <lineage>
        <taxon>Eukaryota</taxon>
        <taxon>Fungi</taxon>
        <taxon>Dikarya</taxon>
        <taxon>Basidiomycota</taxon>
        <taxon>Agaricomycotina</taxon>
        <taxon>Agaricomycetes</taxon>
        <taxon>Russulales</taxon>
        <taxon>Russulaceae</taxon>
        <taxon>Lactarius</taxon>
    </lineage>
</organism>
<reference evidence="2" key="1">
    <citation type="submission" date="2022-01" db="EMBL/GenBank/DDBJ databases">
        <title>Comparative genomics reveals a dynamic genome evolution in the ectomycorrhizal milk-cap (Lactarius) mushrooms.</title>
        <authorList>
            <consortium name="DOE Joint Genome Institute"/>
            <person name="Lebreton A."/>
            <person name="Tang N."/>
            <person name="Kuo A."/>
            <person name="LaButti K."/>
            <person name="Drula E."/>
            <person name="Barry K."/>
            <person name="Clum A."/>
            <person name="Lipzen A."/>
            <person name="Mousain D."/>
            <person name="Ng V."/>
            <person name="Wang R."/>
            <person name="Wang X."/>
            <person name="Dai Y."/>
            <person name="Henrissat B."/>
            <person name="Grigoriev I.V."/>
            <person name="Guerin-Laguette A."/>
            <person name="Yu F."/>
            <person name="Martin F.M."/>
        </authorList>
    </citation>
    <scope>NUCLEOTIDE SEQUENCE</scope>
    <source>
        <strain evidence="2">QP</strain>
    </source>
</reference>
<dbReference type="InterPro" id="IPR038922">
    <property type="entry name" value="HYPK_UBA"/>
</dbReference>
<evidence type="ECO:0000313" key="3">
    <source>
        <dbReference type="Proteomes" id="UP001201163"/>
    </source>
</evidence>
<evidence type="ECO:0000259" key="1">
    <source>
        <dbReference type="Pfam" id="PF19026"/>
    </source>
</evidence>
<comment type="caution">
    <text evidence="2">The sequence shown here is derived from an EMBL/GenBank/DDBJ whole genome shotgun (WGS) entry which is preliminary data.</text>
</comment>